<gene>
    <name evidence="1" type="ORF">PLOB_00019373</name>
</gene>
<sequence>MKEGKEDLAQFIANRGSKVVDEAIQVGWEMEEAEEKLKRKQMTRMEILHKALEGPCIANCNGEWLDVAEDTLARNNLSGGSFQSAVRELLEKGRGKYRNILIFGSANCGKTFLLNPLNVLPRHDMLLLLEGQTVHLPAPKCHYAKDIVFETDTPIFCTGKHELVFIKGGCIDERETEMMRVRWRIFNFFPQIPHCEQRNVPPCPRCFAKLIL</sequence>
<keyword evidence="2" id="KW-1185">Reference proteome</keyword>
<dbReference type="SUPFAM" id="SSF52540">
    <property type="entry name" value="P-loop containing nucleoside triphosphate hydrolases"/>
    <property type="match status" value="1"/>
</dbReference>
<dbReference type="InterPro" id="IPR027417">
    <property type="entry name" value="P-loop_NTPase"/>
</dbReference>
<proteinExistence type="predicted"/>
<evidence type="ECO:0000313" key="1">
    <source>
        <dbReference type="EMBL" id="CAH3177560.1"/>
    </source>
</evidence>
<feature type="non-terminal residue" evidence="1">
    <location>
        <position position="212"/>
    </location>
</feature>
<evidence type="ECO:0000313" key="2">
    <source>
        <dbReference type="Proteomes" id="UP001159405"/>
    </source>
</evidence>
<dbReference type="Proteomes" id="UP001159405">
    <property type="component" value="Unassembled WGS sequence"/>
</dbReference>
<dbReference type="EMBL" id="CALNXK010000227">
    <property type="protein sequence ID" value="CAH3177560.1"/>
    <property type="molecule type" value="Genomic_DNA"/>
</dbReference>
<protein>
    <recommendedName>
        <fullName evidence="3">G domain-containing protein</fullName>
    </recommendedName>
</protein>
<accession>A0ABN8RDW0</accession>
<name>A0ABN8RDW0_9CNID</name>
<organism evidence="1 2">
    <name type="scientific">Porites lobata</name>
    <dbReference type="NCBI Taxonomy" id="104759"/>
    <lineage>
        <taxon>Eukaryota</taxon>
        <taxon>Metazoa</taxon>
        <taxon>Cnidaria</taxon>
        <taxon>Anthozoa</taxon>
        <taxon>Hexacorallia</taxon>
        <taxon>Scleractinia</taxon>
        <taxon>Fungiina</taxon>
        <taxon>Poritidae</taxon>
        <taxon>Porites</taxon>
    </lineage>
</organism>
<dbReference type="Gene3D" id="3.40.50.300">
    <property type="entry name" value="P-loop containing nucleotide triphosphate hydrolases"/>
    <property type="match status" value="1"/>
</dbReference>
<comment type="caution">
    <text evidence="1">The sequence shown here is derived from an EMBL/GenBank/DDBJ whole genome shotgun (WGS) entry which is preliminary data.</text>
</comment>
<evidence type="ECO:0008006" key="3">
    <source>
        <dbReference type="Google" id="ProtNLM"/>
    </source>
</evidence>
<reference evidence="1 2" key="1">
    <citation type="submission" date="2022-05" db="EMBL/GenBank/DDBJ databases">
        <authorList>
            <consortium name="Genoscope - CEA"/>
            <person name="William W."/>
        </authorList>
    </citation>
    <scope>NUCLEOTIDE SEQUENCE [LARGE SCALE GENOMIC DNA]</scope>
</reference>